<dbReference type="Pfam" id="PF00059">
    <property type="entry name" value="Lectin_C"/>
    <property type="match status" value="3"/>
</dbReference>
<proteinExistence type="predicted"/>
<feature type="domain" description="C-type lectin" evidence="1">
    <location>
        <begin position="268"/>
        <end position="373"/>
    </location>
</feature>
<comment type="caution">
    <text evidence="2">The sequence shown here is derived from an EMBL/GenBank/DDBJ whole genome shotgun (WGS) entry which is preliminary data.</text>
</comment>
<sequence>MFVLYDSTVVMMMMMKSIILGTFLLFVLCGAVSGLGSVVVKGYEYITYLHYNWLEAQQYCRTNYGNGDLATIYTQSDVDDLNLEDYRAWTGLHKPSDKDEFSWVHGDSPYRNWAHDQPQVQEGSDYCAVVHYGCHCFYSELCNRRAYFICSKWHDDHTGDFIPQSKTWEEAVDYCDHMPGYHNMPFFTSSNDIDSAFRPQDFQVWTGLYRHGGTWKWSKGFSEYRNWSPSHPQNNGDCVSISSLGKQMSVQDCSSQCPFICSHDNLVLVKENKTWEEALEHCRALGNHDLISVQPGSDLDFIMRRVMEADTEKVWTGLRFLAGQWLWVNQADMSYSGLPDCPLEWQHCGALSKDDGENIKIRECSERRNFLCYKI</sequence>
<evidence type="ECO:0000259" key="1">
    <source>
        <dbReference type="PROSITE" id="PS50041"/>
    </source>
</evidence>
<keyword evidence="3" id="KW-1185">Reference proteome</keyword>
<reference evidence="2 3" key="1">
    <citation type="journal article" date="2021" name="Sci. Rep.">
        <title>Chromosome anchoring in Senegalese sole (Solea senegalensis) reveals sex-associated markers and genome rearrangements in flatfish.</title>
        <authorList>
            <person name="Guerrero-Cozar I."/>
            <person name="Gomez-Garrido J."/>
            <person name="Berbel C."/>
            <person name="Martinez-Blanch J.F."/>
            <person name="Alioto T."/>
            <person name="Claros M.G."/>
            <person name="Gagnaire P.A."/>
            <person name="Manchado M."/>
        </authorList>
    </citation>
    <scope>NUCLEOTIDE SEQUENCE [LARGE SCALE GENOMIC DNA]</scope>
    <source>
        <strain evidence="2">Sse05_10M</strain>
    </source>
</reference>
<organism evidence="2 3">
    <name type="scientific">Solea senegalensis</name>
    <name type="common">Senegalese sole</name>
    <dbReference type="NCBI Taxonomy" id="28829"/>
    <lineage>
        <taxon>Eukaryota</taxon>
        <taxon>Metazoa</taxon>
        <taxon>Chordata</taxon>
        <taxon>Craniata</taxon>
        <taxon>Vertebrata</taxon>
        <taxon>Euteleostomi</taxon>
        <taxon>Actinopterygii</taxon>
        <taxon>Neopterygii</taxon>
        <taxon>Teleostei</taxon>
        <taxon>Neoteleostei</taxon>
        <taxon>Acanthomorphata</taxon>
        <taxon>Carangaria</taxon>
        <taxon>Pleuronectiformes</taxon>
        <taxon>Pleuronectoidei</taxon>
        <taxon>Soleidae</taxon>
        <taxon>Solea</taxon>
    </lineage>
</organism>
<dbReference type="Proteomes" id="UP000693946">
    <property type="component" value="Linkage Group LG7"/>
</dbReference>
<evidence type="ECO:0000313" key="3">
    <source>
        <dbReference type="Proteomes" id="UP000693946"/>
    </source>
</evidence>
<dbReference type="PANTHER" id="PTHR45784">
    <property type="entry name" value="C-TYPE LECTIN DOMAIN FAMILY 20 MEMBER A-RELATED"/>
    <property type="match status" value="1"/>
</dbReference>
<dbReference type="PANTHER" id="PTHR45784:SF5">
    <property type="entry name" value="C-TYPE LECTIN DOMAIN FAMILY 20 MEMBER A-RELATED"/>
    <property type="match status" value="1"/>
</dbReference>
<dbReference type="AlphaFoldDB" id="A0AAV6Q313"/>
<protein>
    <recommendedName>
        <fullName evidence="1">C-type lectin domain-containing protein</fullName>
    </recommendedName>
</protein>
<feature type="domain" description="C-type lectin" evidence="1">
    <location>
        <begin position="43"/>
        <end position="151"/>
    </location>
</feature>
<dbReference type="SMART" id="SM00034">
    <property type="entry name" value="CLECT"/>
    <property type="match status" value="3"/>
</dbReference>
<name>A0AAV6Q313_SOLSE</name>
<accession>A0AAV6Q313</accession>
<dbReference type="CDD" id="cd00037">
    <property type="entry name" value="CLECT"/>
    <property type="match status" value="2"/>
</dbReference>
<feature type="domain" description="C-type lectin" evidence="1">
    <location>
        <begin position="154"/>
        <end position="262"/>
    </location>
</feature>
<dbReference type="PROSITE" id="PS50041">
    <property type="entry name" value="C_TYPE_LECTIN_2"/>
    <property type="match status" value="3"/>
</dbReference>
<gene>
    <name evidence="2" type="ORF">JOB18_025672</name>
</gene>
<dbReference type="EMBL" id="JAGKHQ010000019">
    <property type="protein sequence ID" value="KAG7482622.1"/>
    <property type="molecule type" value="Genomic_DNA"/>
</dbReference>
<evidence type="ECO:0000313" key="2">
    <source>
        <dbReference type="EMBL" id="KAG7482622.1"/>
    </source>
</evidence>
<dbReference type="InterPro" id="IPR001304">
    <property type="entry name" value="C-type_lectin-like"/>
</dbReference>